<organism evidence="1 2">
    <name type="scientific">Paenibacillus albiflavus</name>
    <dbReference type="NCBI Taxonomy" id="2545760"/>
    <lineage>
        <taxon>Bacteria</taxon>
        <taxon>Bacillati</taxon>
        <taxon>Bacillota</taxon>
        <taxon>Bacilli</taxon>
        <taxon>Bacillales</taxon>
        <taxon>Paenibacillaceae</taxon>
        <taxon>Paenibacillus</taxon>
    </lineage>
</organism>
<dbReference type="Proteomes" id="UP000295418">
    <property type="component" value="Unassembled WGS sequence"/>
</dbReference>
<dbReference type="SUPFAM" id="SSF53335">
    <property type="entry name" value="S-adenosyl-L-methionine-dependent methyltransferases"/>
    <property type="match status" value="1"/>
</dbReference>
<name>A0A4R4ELD5_9BACL</name>
<reference evidence="1 2" key="1">
    <citation type="submission" date="2019-03" db="EMBL/GenBank/DDBJ databases">
        <authorList>
            <person name="Kim M.K.M."/>
        </authorList>
    </citation>
    <scope>NUCLEOTIDE SEQUENCE [LARGE SCALE GENOMIC DNA]</scope>
    <source>
        <strain evidence="1 2">18JY21-1</strain>
    </source>
</reference>
<dbReference type="Gene3D" id="3.40.50.150">
    <property type="entry name" value="Vaccinia Virus protein VP39"/>
    <property type="match status" value="1"/>
</dbReference>
<proteinExistence type="predicted"/>
<comment type="caution">
    <text evidence="1">The sequence shown here is derived from an EMBL/GenBank/DDBJ whole genome shotgun (WGS) entry which is preliminary data.</text>
</comment>
<dbReference type="PANTHER" id="PTHR36112:SF1">
    <property type="entry name" value="RIBOSOMAL RNA SMALL SUBUNIT METHYLTRANSFERASE J"/>
    <property type="match status" value="1"/>
</dbReference>
<keyword evidence="2" id="KW-1185">Reference proteome</keyword>
<evidence type="ECO:0000313" key="2">
    <source>
        <dbReference type="Proteomes" id="UP000295418"/>
    </source>
</evidence>
<dbReference type="PANTHER" id="PTHR36112">
    <property type="entry name" value="RIBOSOMAL RNA SMALL SUBUNIT METHYLTRANSFERASE J"/>
    <property type="match status" value="1"/>
</dbReference>
<dbReference type="InterPro" id="IPR029063">
    <property type="entry name" value="SAM-dependent_MTases_sf"/>
</dbReference>
<evidence type="ECO:0000313" key="1">
    <source>
        <dbReference type="EMBL" id="TCZ81064.1"/>
    </source>
</evidence>
<dbReference type="OrthoDB" id="1653798at2"/>
<dbReference type="RefSeq" id="WP_132415986.1">
    <property type="nucleotide sequence ID" value="NZ_SKFG01000001.1"/>
</dbReference>
<protein>
    <submittedName>
        <fullName evidence="1">SAM-dependent methyltransferase</fullName>
    </submittedName>
</protein>
<dbReference type="Pfam" id="PF04445">
    <property type="entry name" value="SAM_MT"/>
    <property type="match status" value="1"/>
</dbReference>
<dbReference type="GO" id="GO:0008990">
    <property type="term" value="F:rRNA (guanine-N2-)-methyltransferase activity"/>
    <property type="evidence" value="ECO:0007669"/>
    <property type="project" value="InterPro"/>
</dbReference>
<keyword evidence="1" id="KW-0808">Transferase</keyword>
<sequence>MIVTTSYKPTEEILAQAKEYANELNWKLVPRNHASMNALRKQYNVDRILLVTRDELRCFVGEEPPIFFHPSMAHVRVQRLIRGEGDVMLQAANVTKDDIVLDCTAGLASDSIVFSYAVGEAGRVIALDSEPELCLLLRVGLDMYSSDVAILNEAMRRIEVTCADHYTYLQQAQDKSVDVVYFDPMFRTPLTASNSISPLRGIANPNALTLETIAEARRVARKRVVLKEARFSEEFERLGFQMVVPSGTKLAYGVIQC</sequence>
<keyword evidence="1" id="KW-0489">Methyltransferase</keyword>
<dbReference type="AlphaFoldDB" id="A0A4R4ELD5"/>
<dbReference type="EMBL" id="SKFG01000001">
    <property type="protein sequence ID" value="TCZ81064.1"/>
    <property type="molecule type" value="Genomic_DNA"/>
</dbReference>
<dbReference type="InterPro" id="IPR007536">
    <property type="entry name" value="16SrRNA_methylTrfase_J"/>
</dbReference>
<gene>
    <name evidence="1" type="ORF">E0485_01930</name>
</gene>
<accession>A0A4R4ELD5</accession>